<dbReference type="PANTHER" id="PTHR30386:SF18">
    <property type="entry name" value="INNER MEMBRANE PROTEIN YIAV-RELATED"/>
    <property type="match status" value="1"/>
</dbReference>
<name>A0AAU7KEY4_9GAMM</name>
<keyword evidence="1" id="KW-0175">Coiled coil</keyword>
<feature type="domain" description="CusB-like beta-barrel" evidence="3">
    <location>
        <begin position="262"/>
        <end position="298"/>
    </location>
</feature>
<dbReference type="EMBL" id="CP098827">
    <property type="protein sequence ID" value="XBO69523.1"/>
    <property type="molecule type" value="Genomic_DNA"/>
</dbReference>
<dbReference type="AlphaFoldDB" id="A0AAU7KEY4"/>
<proteinExistence type="predicted"/>
<dbReference type="PANTHER" id="PTHR30386">
    <property type="entry name" value="MEMBRANE FUSION SUBUNIT OF EMRAB-TOLC MULTIDRUG EFFLUX PUMP"/>
    <property type="match status" value="1"/>
</dbReference>
<evidence type="ECO:0000259" key="3">
    <source>
        <dbReference type="Pfam" id="PF25954"/>
    </source>
</evidence>
<dbReference type="Gene3D" id="2.40.50.100">
    <property type="match status" value="1"/>
</dbReference>
<reference evidence="4" key="1">
    <citation type="submission" date="2022-06" db="EMBL/GenBank/DDBJ databases">
        <title>A novel DMS-producing enzyme.</title>
        <authorList>
            <person name="Zhang Y."/>
        </authorList>
    </citation>
    <scope>NUCLEOTIDE SEQUENCE</scope>
    <source>
        <strain evidence="4">RT37</strain>
    </source>
</reference>
<evidence type="ECO:0000256" key="2">
    <source>
        <dbReference type="SAM" id="Phobius"/>
    </source>
</evidence>
<feature type="transmembrane region" description="Helical" evidence="2">
    <location>
        <begin position="27"/>
        <end position="49"/>
    </location>
</feature>
<dbReference type="Pfam" id="PF25954">
    <property type="entry name" value="Beta-barrel_RND_2"/>
    <property type="match status" value="1"/>
</dbReference>
<evidence type="ECO:0000313" key="4">
    <source>
        <dbReference type="EMBL" id="XBO69523.1"/>
    </source>
</evidence>
<keyword evidence="2" id="KW-1133">Transmembrane helix</keyword>
<dbReference type="SUPFAM" id="SSF111369">
    <property type="entry name" value="HlyD-like secretion proteins"/>
    <property type="match status" value="1"/>
</dbReference>
<gene>
    <name evidence="4" type="ORF">NFG58_12895</name>
</gene>
<dbReference type="InterPro" id="IPR058792">
    <property type="entry name" value="Beta-barrel_RND_2"/>
</dbReference>
<keyword evidence="2" id="KW-0812">Transmembrane</keyword>
<feature type="coiled-coil region" evidence="1">
    <location>
        <begin position="96"/>
        <end position="187"/>
    </location>
</feature>
<dbReference type="Gene3D" id="2.40.30.170">
    <property type="match status" value="1"/>
</dbReference>
<dbReference type="InterPro" id="IPR050739">
    <property type="entry name" value="MFP"/>
</dbReference>
<dbReference type="Gene3D" id="1.10.287.470">
    <property type="entry name" value="Helix hairpin bin"/>
    <property type="match status" value="1"/>
</dbReference>
<evidence type="ECO:0000256" key="1">
    <source>
        <dbReference type="SAM" id="Coils"/>
    </source>
</evidence>
<organism evidence="4">
    <name type="scientific">Halomonas sp. RT37</name>
    <dbReference type="NCBI Taxonomy" id="2950872"/>
    <lineage>
        <taxon>Bacteria</taxon>
        <taxon>Pseudomonadati</taxon>
        <taxon>Pseudomonadota</taxon>
        <taxon>Gammaproteobacteria</taxon>
        <taxon>Oceanospirillales</taxon>
        <taxon>Halomonadaceae</taxon>
        <taxon>Halomonas</taxon>
    </lineage>
</organism>
<dbReference type="RefSeq" id="WP_108132881.1">
    <property type="nucleotide sequence ID" value="NZ_CP098827.1"/>
</dbReference>
<protein>
    <submittedName>
        <fullName evidence="4">HlyD family secretion protein</fullName>
    </submittedName>
</protein>
<sequence>MDLLIVLTYAALCIAVFKIFRIPLNKWTVPTAVLGGIIVVATLVLLMNYNHPFTRQVRQAYAVTPLVSEVRARVSSVEVDPNTLVEAGTPLFILDATQFESRVERLTAELEDALRNSDSRSAGVAEAEANLVAAQADRDQASRTLARYQAASSAFSRQQIDEASQNAQTAAARVAQAEAALERARAEQRPDGDDEDPLVVAKRAQLAEAQYDLQNTVIRAPTDGFLTQLAVRPGMMAVPLPLKPLGVFVHDEPGRFTGAFRQQALNRIQPGDEAELTFTALPGQVFAAEVIEVLPAIAESQVAAGDRLLGADAFARTDAPALVTLKLAPGQDMPDMPLGIGAQAAVYTEHFHHVAIMRKVLLRMLGWQHYVYIDH</sequence>
<keyword evidence="2" id="KW-0472">Membrane</keyword>
<accession>A0AAU7KEY4</accession>